<evidence type="ECO:0000256" key="5">
    <source>
        <dbReference type="ARBA" id="ARBA00023315"/>
    </source>
</evidence>
<name>A0A484M757_9ASTE</name>
<dbReference type="AlphaFoldDB" id="A0A484M757"/>
<organism evidence="9 10">
    <name type="scientific">Cuscuta campestris</name>
    <dbReference type="NCBI Taxonomy" id="132261"/>
    <lineage>
        <taxon>Eukaryota</taxon>
        <taxon>Viridiplantae</taxon>
        <taxon>Streptophyta</taxon>
        <taxon>Embryophyta</taxon>
        <taxon>Tracheophyta</taxon>
        <taxon>Spermatophyta</taxon>
        <taxon>Magnoliopsida</taxon>
        <taxon>eudicotyledons</taxon>
        <taxon>Gunneridae</taxon>
        <taxon>Pentapetalae</taxon>
        <taxon>asterids</taxon>
        <taxon>lamiids</taxon>
        <taxon>Solanales</taxon>
        <taxon>Convolvulaceae</taxon>
        <taxon>Cuscuteae</taxon>
        <taxon>Cuscuta</taxon>
        <taxon>Cuscuta subgen. Grammica</taxon>
        <taxon>Cuscuta sect. Cleistogrammica</taxon>
    </lineage>
</organism>
<dbReference type="EC" id="2.3.1.20" evidence="3"/>
<feature type="transmembrane region" description="Helical" evidence="7">
    <location>
        <begin position="134"/>
        <end position="155"/>
    </location>
</feature>
<dbReference type="InterPro" id="IPR004255">
    <property type="entry name" value="O-acyltransferase_WSD1_N"/>
</dbReference>
<evidence type="ECO:0000256" key="2">
    <source>
        <dbReference type="ARBA" id="ARBA00005189"/>
    </source>
</evidence>
<evidence type="ECO:0000256" key="7">
    <source>
        <dbReference type="SAM" id="Phobius"/>
    </source>
</evidence>
<keyword evidence="7" id="KW-1133">Transmembrane helix</keyword>
<dbReference type="PANTHER" id="PTHR31650">
    <property type="entry name" value="O-ACYLTRANSFERASE (WSD1-LIKE) FAMILY PROTEIN"/>
    <property type="match status" value="1"/>
</dbReference>
<dbReference type="UniPathway" id="UPA00282"/>
<accession>A0A484M757</accession>
<dbReference type="InterPro" id="IPR045034">
    <property type="entry name" value="O-acyltransferase_WSD1-like"/>
</dbReference>
<dbReference type="PANTHER" id="PTHR31650:SF74">
    <property type="entry name" value="O-ACYLTRANSFERASE WSD1-LIKE"/>
    <property type="match status" value="1"/>
</dbReference>
<dbReference type="Pfam" id="PF03007">
    <property type="entry name" value="WS_DGAT_cat"/>
    <property type="match status" value="1"/>
</dbReference>
<keyword evidence="7" id="KW-0472">Membrane</keyword>
<comment type="pathway">
    <text evidence="1">Glycerolipid metabolism; triacylglycerol biosynthesis.</text>
</comment>
<feature type="domain" description="O-acyltransferase WSD1-like N-terminal" evidence="8">
    <location>
        <begin position="36"/>
        <end position="193"/>
    </location>
</feature>
<evidence type="ECO:0000256" key="1">
    <source>
        <dbReference type="ARBA" id="ARBA00004771"/>
    </source>
</evidence>
<dbReference type="GO" id="GO:0005886">
    <property type="term" value="C:plasma membrane"/>
    <property type="evidence" value="ECO:0007669"/>
    <property type="project" value="TreeGrafter"/>
</dbReference>
<gene>
    <name evidence="9" type="ORF">CCAM_LOCUS26201</name>
</gene>
<sequence>MKWVATKVDLDQHVVVPELGGGNFLLGGSSPDKFMEDYIYNLSKTSLSKAKPLWDLHLLNLKTSDAEAVAILRVHHSLGDGTSLISLLLACTRQTANPQLLPTVPTTKRRRPSAFSGGASPRFWTTYVVRLQHFMLLLWHTLVDVFMFLATAAFLKDSNTPIKAAPGSHFNPRRVVFRTVSLDDFKLIKNAMDMVEIEYYSNVFPMMHLQNHILVRPCSPSGDNPTSEFSIIKEPNNDCVRNLVGSMSSNQYGWVSFHS</sequence>
<dbReference type="GO" id="GO:0019432">
    <property type="term" value="P:triglyceride biosynthetic process"/>
    <property type="evidence" value="ECO:0007669"/>
    <property type="project" value="UniProtKB-UniPathway"/>
</dbReference>
<dbReference type="GO" id="GO:0004144">
    <property type="term" value="F:diacylglycerol O-acyltransferase activity"/>
    <property type="evidence" value="ECO:0007669"/>
    <property type="project" value="UniProtKB-EC"/>
</dbReference>
<protein>
    <recommendedName>
        <fullName evidence="3">diacylglycerol O-acyltransferase</fullName>
        <ecNumber evidence="3">2.3.1.20</ecNumber>
    </recommendedName>
</protein>
<dbReference type="EMBL" id="OOIL02002732">
    <property type="protein sequence ID" value="VFQ84425.1"/>
    <property type="molecule type" value="Genomic_DNA"/>
</dbReference>
<keyword evidence="4" id="KW-0808">Transferase</keyword>
<evidence type="ECO:0000256" key="6">
    <source>
        <dbReference type="ARBA" id="ARBA00048109"/>
    </source>
</evidence>
<dbReference type="OrthoDB" id="619536at2759"/>
<proteinExistence type="predicted"/>
<evidence type="ECO:0000256" key="4">
    <source>
        <dbReference type="ARBA" id="ARBA00022679"/>
    </source>
</evidence>
<evidence type="ECO:0000256" key="3">
    <source>
        <dbReference type="ARBA" id="ARBA00013244"/>
    </source>
</evidence>
<comment type="pathway">
    <text evidence="2">Lipid metabolism.</text>
</comment>
<evidence type="ECO:0000259" key="8">
    <source>
        <dbReference type="Pfam" id="PF03007"/>
    </source>
</evidence>
<reference evidence="9 10" key="1">
    <citation type="submission" date="2018-04" db="EMBL/GenBank/DDBJ databases">
        <authorList>
            <person name="Vogel A."/>
        </authorList>
    </citation>
    <scope>NUCLEOTIDE SEQUENCE [LARGE SCALE GENOMIC DNA]</scope>
</reference>
<dbReference type="Proteomes" id="UP000595140">
    <property type="component" value="Unassembled WGS sequence"/>
</dbReference>
<dbReference type="SUPFAM" id="SSF52777">
    <property type="entry name" value="CoA-dependent acyltransferases"/>
    <property type="match status" value="1"/>
</dbReference>
<evidence type="ECO:0000313" key="9">
    <source>
        <dbReference type="EMBL" id="VFQ84425.1"/>
    </source>
</evidence>
<keyword evidence="10" id="KW-1185">Reference proteome</keyword>
<evidence type="ECO:0000313" key="10">
    <source>
        <dbReference type="Proteomes" id="UP000595140"/>
    </source>
</evidence>
<keyword evidence="5" id="KW-0012">Acyltransferase</keyword>
<comment type="catalytic activity">
    <reaction evidence="6">
        <text>an acyl-CoA + a 1,2-diacyl-sn-glycerol = a triacyl-sn-glycerol + CoA</text>
        <dbReference type="Rhea" id="RHEA:10868"/>
        <dbReference type="ChEBI" id="CHEBI:17815"/>
        <dbReference type="ChEBI" id="CHEBI:57287"/>
        <dbReference type="ChEBI" id="CHEBI:58342"/>
        <dbReference type="ChEBI" id="CHEBI:64615"/>
        <dbReference type="EC" id="2.3.1.20"/>
    </reaction>
</comment>
<keyword evidence="7" id="KW-0812">Transmembrane</keyword>